<dbReference type="InterPro" id="IPR010610">
    <property type="entry name" value="EryCIII-like_C"/>
</dbReference>
<dbReference type="Pfam" id="PF21036">
    <property type="entry name" value="EryCIII-like_N"/>
    <property type="match status" value="1"/>
</dbReference>
<dbReference type="PANTHER" id="PTHR48050:SF13">
    <property type="entry name" value="STEROL 3-BETA-GLUCOSYLTRANSFERASE UGT80A2"/>
    <property type="match status" value="1"/>
</dbReference>
<dbReference type="InterPro" id="IPR048284">
    <property type="entry name" value="EryCIII-like_N"/>
</dbReference>
<organism evidence="6 7">
    <name type="scientific">Microbacterium thalassium</name>
    <dbReference type="NCBI Taxonomy" id="362649"/>
    <lineage>
        <taxon>Bacteria</taxon>
        <taxon>Bacillati</taxon>
        <taxon>Actinomycetota</taxon>
        <taxon>Actinomycetes</taxon>
        <taxon>Micrococcales</taxon>
        <taxon>Microbacteriaceae</taxon>
        <taxon>Microbacterium</taxon>
    </lineage>
</organism>
<name>A0A7X0KW41_9MICO</name>
<dbReference type="PANTHER" id="PTHR48050">
    <property type="entry name" value="STEROL 3-BETA-GLUCOSYLTRANSFERASE"/>
    <property type="match status" value="1"/>
</dbReference>
<dbReference type="Proteomes" id="UP000537775">
    <property type="component" value="Unassembled WGS sequence"/>
</dbReference>
<dbReference type="GO" id="GO:0008194">
    <property type="term" value="F:UDP-glycosyltransferase activity"/>
    <property type="evidence" value="ECO:0007669"/>
    <property type="project" value="InterPro"/>
</dbReference>
<evidence type="ECO:0000259" key="5">
    <source>
        <dbReference type="Pfam" id="PF21036"/>
    </source>
</evidence>
<proteinExistence type="inferred from homology"/>
<dbReference type="Gene3D" id="3.40.50.2000">
    <property type="entry name" value="Glycogen Phosphorylase B"/>
    <property type="match status" value="2"/>
</dbReference>
<comment type="similarity">
    <text evidence="1">Belongs to the glycosyltransferase 28 family.</text>
</comment>
<comment type="caution">
    <text evidence="6">The sequence shown here is derived from an EMBL/GenBank/DDBJ whole genome shotgun (WGS) entry which is preliminary data.</text>
</comment>
<evidence type="ECO:0000256" key="3">
    <source>
        <dbReference type="ARBA" id="ARBA00022679"/>
    </source>
</evidence>
<protein>
    <submittedName>
        <fullName evidence="6">UDP:flavonoid glycosyltransferase YjiC (YdhE family)</fullName>
    </submittedName>
</protein>
<keyword evidence="2" id="KW-0328">Glycosyltransferase</keyword>
<gene>
    <name evidence="6" type="ORF">HD594_003195</name>
</gene>
<dbReference type="Pfam" id="PF06722">
    <property type="entry name" value="EryCIII-like_C"/>
    <property type="match status" value="1"/>
</dbReference>
<dbReference type="RefSeq" id="WP_184752019.1">
    <property type="nucleotide sequence ID" value="NZ_BAAAJR010000001.1"/>
</dbReference>
<sequence length="391" mass="41710">MRVLFATTANLGHVRPMIPLARACAQAGVEVRVACPASFADRVTAAGYDAFGFDEPSADEIAGALAGLGPNPSRQESNLVMIRDVFGRLRGRAALPRMQQVVDEWRPDLIVREPAEVASLVVAESRGIPHVQSAIGILETLRLLMGMIGHSFADFEGSAGLEPGSLLAAASEAPLYTIVPPGFDDDVPGPGEPRAIHRFRYNPAPEGPETDLPRWGDADAPLVYVTFGTVTATSPAAGAYRDVIDALSRVYARVLVAIGPDGDPDSVRPWPRNAHVERVPPPEVMRSAQAVVTHGGFGTTMTALASGAPQVVIPQFANDQWINAMRVQATGVGKALIAEPPPWELLARTVTEVVEDRSSADTAAELQQEQCTLPPPEAMVMRMRDDALALR</sequence>
<evidence type="ECO:0000313" key="6">
    <source>
        <dbReference type="EMBL" id="MBB6392882.1"/>
    </source>
</evidence>
<keyword evidence="3 6" id="KW-0808">Transferase</keyword>
<dbReference type="SUPFAM" id="SSF53756">
    <property type="entry name" value="UDP-Glycosyltransferase/glycogen phosphorylase"/>
    <property type="match status" value="1"/>
</dbReference>
<dbReference type="CDD" id="cd03784">
    <property type="entry name" value="GT1_Gtf-like"/>
    <property type="match status" value="1"/>
</dbReference>
<feature type="domain" description="Erythromycin biosynthesis protein CIII-like C-terminal" evidence="4">
    <location>
        <begin position="242"/>
        <end position="383"/>
    </location>
</feature>
<dbReference type="GO" id="GO:0017000">
    <property type="term" value="P:antibiotic biosynthetic process"/>
    <property type="evidence" value="ECO:0007669"/>
    <property type="project" value="UniProtKB-ARBA"/>
</dbReference>
<dbReference type="EMBL" id="JACHML010000001">
    <property type="protein sequence ID" value="MBB6392882.1"/>
    <property type="molecule type" value="Genomic_DNA"/>
</dbReference>
<evidence type="ECO:0000259" key="4">
    <source>
        <dbReference type="Pfam" id="PF06722"/>
    </source>
</evidence>
<feature type="domain" description="Erythromycin biosynthesis protein CIII-like N-terminal" evidence="5">
    <location>
        <begin position="24"/>
        <end position="138"/>
    </location>
</feature>
<dbReference type="GO" id="GO:0016758">
    <property type="term" value="F:hexosyltransferase activity"/>
    <property type="evidence" value="ECO:0007669"/>
    <property type="project" value="UniProtKB-ARBA"/>
</dbReference>
<reference evidence="6 7" key="1">
    <citation type="submission" date="2020-08" db="EMBL/GenBank/DDBJ databases">
        <title>Sequencing the genomes of 1000 actinobacteria strains.</title>
        <authorList>
            <person name="Klenk H.-P."/>
        </authorList>
    </citation>
    <scope>NUCLEOTIDE SEQUENCE [LARGE SCALE GENOMIC DNA]</scope>
    <source>
        <strain evidence="6 7">DSM 12511</strain>
    </source>
</reference>
<evidence type="ECO:0000256" key="2">
    <source>
        <dbReference type="ARBA" id="ARBA00022676"/>
    </source>
</evidence>
<evidence type="ECO:0000256" key="1">
    <source>
        <dbReference type="ARBA" id="ARBA00006962"/>
    </source>
</evidence>
<dbReference type="AlphaFoldDB" id="A0A7X0KW41"/>
<evidence type="ECO:0000313" key="7">
    <source>
        <dbReference type="Proteomes" id="UP000537775"/>
    </source>
</evidence>
<accession>A0A7X0KW41</accession>
<dbReference type="InterPro" id="IPR002213">
    <property type="entry name" value="UDP_glucos_trans"/>
</dbReference>
<dbReference type="InterPro" id="IPR050426">
    <property type="entry name" value="Glycosyltransferase_28"/>
</dbReference>
<keyword evidence="7" id="KW-1185">Reference proteome</keyword>